<sequence length="225" mass="26164">MDVEVSERIESNNLLINRFLLENDINPIEYNWEIYFEKFITDRKIEFINNLPKLSLDFYSGFTVKSNYTTAIFINPSMVKSRQRFSAAHESDHIIYDFDDNQATQKFFNVEENTTFYTEEELKIEALANAGAGVKMLPDITIVKFMETDISFYKMADVLGLSYPALYTRLVQFCQTTLNINGSSASSLVQRFQNNKNDKYFINQRLSGWGSTKKKEIVYAFQNSI</sequence>
<gene>
    <name evidence="2" type="ORF">HI921_06215</name>
</gene>
<name>A0A848MUW1_ENTMU</name>
<evidence type="ECO:0000313" key="2">
    <source>
        <dbReference type="EMBL" id="NMP58062.1"/>
    </source>
</evidence>
<dbReference type="RefSeq" id="WP_169058483.1">
    <property type="nucleotide sequence ID" value="NZ_JABCAG010000013.1"/>
</dbReference>
<dbReference type="InterPro" id="IPR010359">
    <property type="entry name" value="IrrE_HExxH"/>
</dbReference>
<evidence type="ECO:0000259" key="1">
    <source>
        <dbReference type="Pfam" id="PF06114"/>
    </source>
</evidence>
<proteinExistence type="predicted"/>
<evidence type="ECO:0000313" key="3">
    <source>
        <dbReference type="Proteomes" id="UP000557857"/>
    </source>
</evidence>
<accession>A0A848MUW1</accession>
<dbReference type="Pfam" id="PF06114">
    <property type="entry name" value="Peptidase_M78"/>
    <property type="match status" value="1"/>
</dbReference>
<dbReference type="AlphaFoldDB" id="A0A848MUW1"/>
<dbReference type="Gene3D" id="1.10.10.2910">
    <property type="match status" value="1"/>
</dbReference>
<comment type="caution">
    <text evidence="2">The sequence shown here is derived from an EMBL/GenBank/DDBJ whole genome shotgun (WGS) entry which is preliminary data.</text>
</comment>
<reference evidence="2 3" key="1">
    <citation type="submission" date="2020-04" db="EMBL/GenBank/DDBJ databases">
        <authorList>
            <person name="Abaymova A."/>
            <person name="Teymurazov M."/>
            <person name="Tazyna O."/>
            <person name="Chatushin Y."/>
            <person name="Svetoch E."/>
            <person name="Pereligyn V."/>
            <person name="Pohylenko V."/>
            <person name="Platonov M."/>
            <person name="Kartsev N."/>
            <person name="Skryabin Y."/>
            <person name="Sizova A."/>
            <person name="Solomentsev V."/>
            <person name="Kislichkina A."/>
            <person name="Bogun A."/>
        </authorList>
    </citation>
    <scope>NUCLEOTIDE SEQUENCE [LARGE SCALE GENOMIC DNA]</scope>
    <source>
        <strain evidence="3">SCPM-O-B-8398 (E28)</strain>
    </source>
</reference>
<feature type="domain" description="IrrE N-terminal-like" evidence="1">
    <location>
        <begin position="67"/>
        <end position="170"/>
    </location>
</feature>
<dbReference type="EMBL" id="JABCAG010000013">
    <property type="protein sequence ID" value="NMP58062.1"/>
    <property type="molecule type" value="Genomic_DNA"/>
</dbReference>
<dbReference type="Proteomes" id="UP000557857">
    <property type="component" value="Unassembled WGS sequence"/>
</dbReference>
<organism evidence="2 3">
    <name type="scientific">Enterococcus mundtii</name>
    <dbReference type="NCBI Taxonomy" id="53346"/>
    <lineage>
        <taxon>Bacteria</taxon>
        <taxon>Bacillati</taxon>
        <taxon>Bacillota</taxon>
        <taxon>Bacilli</taxon>
        <taxon>Lactobacillales</taxon>
        <taxon>Enterococcaceae</taxon>
        <taxon>Enterococcus</taxon>
    </lineage>
</organism>
<protein>
    <submittedName>
        <fullName evidence="2">ImmA/IrrE family metallo-endopeptidase</fullName>
    </submittedName>
</protein>